<evidence type="ECO:0000256" key="6">
    <source>
        <dbReference type="SAM" id="Phobius"/>
    </source>
</evidence>
<evidence type="ECO:0000313" key="7">
    <source>
        <dbReference type="EMBL" id="SLN50404.1"/>
    </source>
</evidence>
<feature type="region of interest" description="Disordered" evidence="5">
    <location>
        <begin position="1"/>
        <end position="28"/>
    </location>
</feature>
<dbReference type="GO" id="GO:0015499">
    <property type="term" value="F:formate transmembrane transporter activity"/>
    <property type="evidence" value="ECO:0007669"/>
    <property type="project" value="TreeGrafter"/>
</dbReference>
<dbReference type="Pfam" id="PF01226">
    <property type="entry name" value="Form_Nir_trans"/>
    <property type="match status" value="1"/>
</dbReference>
<dbReference type="RefSeq" id="WP_085854247.1">
    <property type="nucleotide sequence ID" value="NZ_FOPF01000006.1"/>
</dbReference>
<feature type="transmembrane region" description="Helical" evidence="6">
    <location>
        <begin position="62"/>
        <end position="86"/>
    </location>
</feature>
<dbReference type="STRING" id="315423.SAMN04488020_10637"/>
<evidence type="ECO:0000256" key="3">
    <source>
        <dbReference type="ARBA" id="ARBA00022989"/>
    </source>
</evidence>
<dbReference type="PANTHER" id="PTHR30520">
    <property type="entry name" value="FORMATE TRANSPORTER-RELATED"/>
    <property type="match status" value="1"/>
</dbReference>
<proteinExistence type="predicted"/>
<dbReference type="OrthoDB" id="261587at2"/>
<comment type="subcellular location">
    <subcellularLocation>
        <location evidence="1">Membrane</location>
        <topology evidence="1">Multi-pass membrane protein</topology>
    </subcellularLocation>
</comment>
<protein>
    <submittedName>
        <fullName evidence="7">Inner membrane protein YfdC</fullName>
    </submittedName>
</protein>
<keyword evidence="2 6" id="KW-0812">Transmembrane</keyword>
<dbReference type="InterPro" id="IPR023271">
    <property type="entry name" value="Aquaporin-like"/>
</dbReference>
<evidence type="ECO:0000256" key="1">
    <source>
        <dbReference type="ARBA" id="ARBA00004141"/>
    </source>
</evidence>
<keyword evidence="4 6" id="KW-0472">Membrane</keyword>
<keyword evidence="8" id="KW-1185">Reference proteome</keyword>
<feature type="transmembrane region" description="Helical" evidence="6">
    <location>
        <begin position="190"/>
        <end position="209"/>
    </location>
</feature>
<dbReference type="Proteomes" id="UP000193870">
    <property type="component" value="Unassembled WGS sequence"/>
</dbReference>
<feature type="transmembrane region" description="Helical" evidence="6">
    <location>
        <begin position="92"/>
        <end position="109"/>
    </location>
</feature>
<feature type="transmembrane region" description="Helical" evidence="6">
    <location>
        <begin position="216"/>
        <end position="236"/>
    </location>
</feature>
<dbReference type="Gene3D" id="1.20.1080.10">
    <property type="entry name" value="Glycerol uptake facilitator protein"/>
    <property type="match status" value="1"/>
</dbReference>
<reference evidence="7 8" key="1">
    <citation type="submission" date="2017-03" db="EMBL/GenBank/DDBJ databases">
        <authorList>
            <person name="Afonso C.L."/>
            <person name="Miller P.J."/>
            <person name="Scott M.A."/>
            <person name="Spackman E."/>
            <person name="Goraichik I."/>
            <person name="Dimitrov K.M."/>
            <person name="Suarez D.L."/>
            <person name="Swayne D.E."/>
        </authorList>
    </citation>
    <scope>NUCLEOTIDE SEQUENCE [LARGE SCALE GENOMIC DNA]</scope>
    <source>
        <strain evidence="7 8">CECT 7066</strain>
    </source>
</reference>
<evidence type="ECO:0000256" key="2">
    <source>
        <dbReference type="ARBA" id="ARBA00022692"/>
    </source>
</evidence>
<feature type="transmembrane region" description="Helical" evidence="6">
    <location>
        <begin position="242"/>
        <end position="264"/>
    </location>
</feature>
<dbReference type="InterPro" id="IPR000292">
    <property type="entry name" value="For/NO2_transpt"/>
</dbReference>
<evidence type="ECO:0000256" key="4">
    <source>
        <dbReference type="ARBA" id="ARBA00023136"/>
    </source>
</evidence>
<dbReference type="GO" id="GO:0005886">
    <property type="term" value="C:plasma membrane"/>
    <property type="evidence" value="ECO:0007669"/>
    <property type="project" value="TreeGrafter"/>
</dbReference>
<sequence length="288" mass="31624">MVDNTEERVKAHELKRQKRGQDDVSGEEENWVDQATRLSARLIFEVIRRDGVDEMTRPKTSLLFSGLAAGILIAFSIIGEGILRAYLPDAPWRPLVESFGYTLGFLLVIKGRMQLFTENTITTVLPLMSHPCREYFYLTGRLWAMVLSANVVGAFIAAAFMYWTPTFTPEVKAAFLAISEHAVLHPPLEAFFRAMPAGVIIAAIVWMLPTSTGAPFFVIVTFTWLIAVGGFTHIIAGSVEMAYLVVSGGIGFIEAISFFIPVLAGNVVGGTAVFTLITWAQVASEVDE</sequence>
<dbReference type="EMBL" id="FWFV01000006">
    <property type="protein sequence ID" value="SLN50404.1"/>
    <property type="molecule type" value="Genomic_DNA"/>
</dbReference>
<evidence type="ECO:0000256" key="5">
    <source>
        <dbReference type="SAM" id="MobiDB-lite"/>
    </source>
</evidence>
<dbReference type="AlphaFoldDB" id="A0A1Y5SWZ1"/>
<gene>
    <name evidence="7" type="primary">yfdC</name>
    <name evidence="7" type="ORF">PAM7066_02270</name>
</gene>
<accession>A0A1Y5SWZ1</accession>
<dbReference type="PANTHER" id="PTHR30520:SF2">
    <property type="entry name" value="INNER MEMBRANE PROTEIN YFDC"/>
    <property type="match status" value="1"/>
</dbReference>
<evidence type="ECO:0000313" key="8">
    <source>
        <dbReference type="Proteomes" id="UP000193870"/>
    </source>
</evidence>
<keyword evidence="3 6" id="KW-1133">Transmembrane helix</keyword>
<feature type="compositionally biased region" description="Basic and acidic residues" evidence="5">
    <location>
        <begin position="1"/>
        <end position="22"/>
    </location>
</feature>
<feature type="transmembrane region" description="Helical" evidence="6">
    <location>
        <begin position="142"/>
        <end position="163"/>
    </location>
</feature>
<organism evidence="7 8">
    <name type="scientific">Palleronia marisminoris</name>
    <dbReference type="NCBI Taxonomy" id="315423"/>
    <lineage>
        <taxon>Bacteria</taxon>
        <taxon>Pseudomonadati</taxon>
        <taxon>Pseudomonadota</taxon>
        <taxon>Alphaproteobacteria</taxon>
        <taxon>Rhodobacterales</taxon>
        <taxon>Roseobacteraceae</taxon>
        <taxon>Palleronia</taxon>
    </lineage>
</organism>
<name>A0A1Y5SWZ1_9RHOB</name>